<keyword evidence="7" id="KW-1185">Reference proteome</keyword>
<keyword evidence="5" id="KW-0148">Chlorophyll</keyword>
<comment type="subcellular location">
    <subcellularLocation>
        <location evidence="1">Plastid</location>
        <location evidence="1">Chloroplast</location>
    </subcellularLocation>
</comment>
<feature type="binding site" evidence="5">
    <location>
        <position position="64"/>
    </location>
    <ligand>
        <name>chlorophyll a</name>
        <dbReference type="ChEBI" id="CHEBI:58416"/>
        <label>1</label>
    </ligand>
</feature>
<reference evidence="7" key="1">
    <citation type="journal article" date="2015" name="PLoS Genet.">
        <title>Genome Sequence and Transcriptome Analyses of Chrysochromulina tobin: Metabolic Tools for Enhanced Algal Fitness in the Prominent Order Prymnesiales (Haptophyceae).</title>
        <authorList>
            <person name="Hovde B.T."/>
            <person name="Deodato C.R."/>
            <person name="Hunsperger H.M."/>
            <person name="Ryken S.A."/>
            <person name="Yost W."/>
            <person name="Jha R.K."/>
            <person name="Patterson J."/>
            <person name="Monnat R.J. Jr."/>
            <person name="Barlow S.B."/>
            <person name="Starkenburg S.R."/>
            <person name="Cattolico R.A."/>
        </authorList>
    </citation>
    <scope>NUCLEOTIDE SEQUENCE</scope>
    <source>
        <strain evidence="7">CCMP291</strain>
    </source>
</reference>
<dbReference type="GO" id="GO:0016020">
    <property type="term" value="C:membrane"/>
    <property type="evidence" value="ECO:0007669"/>
    <property type="project" value="InterPro"/>
</dbReference>
<feature type="binding site" evidence="5">
    <location>
        <position position="189"/>
    </location>
    <ligand>
        <name>chlorophyll a</name>
        <dbReference type="ChEBI" id="CHEBI:58416"/>
        <label>1</label>
    </ligand>
</feature>
<feature type="binding site" evidence="5">
    <location>
        <position position="67"/>
    </location>
    <ligand>
        <name>chlorophyll a</name>
        <dbReference type="ChEBI" id="CHEBI:58416"/>
        <label>1</label>
    </ligand>
</feature>
<dbReference type="PANTHER" id="PTHR21649">
    <property type="entry name" value="CHLOROPHYLL A/B BINDING PROTEIN"/>
    <property type="match status" value="1"/>
</dbReference>
<organism evidence="6 7">
    <name type="scientific">Chrysochromulina tobinii</name>
    <dbReference type="NCBI Taxonomy" id="1460289"/>
    <lineage>
        <taxon>Eukaryota</taxon>
        <taxon>Haptista</taxon>
        <taxon>Haptophyta</taxon>
        <taxon>Prymnesiophyceae</taxon>
        <taxon>Prymnesiales</taxon>
        <taxon>Chrysochromulinaceae</taxon>
        <taxon>Chrysochromulina</taxon>
    </lineage>
</organism>
<dbReference type="GO" id="GO:0009507">
    <property type="term" value="C:chloroplast"/>
    <property type="evidence" value="ECO:0007669"/>
    <property type="project" value="UniProtKB-SubCell"/>
</dbReference>
<dbReference type="GO" id="GO:0009765">
    <property type="term" value="P:photosynthesis, light harvesting"/>
    <property type="evidence" value="ECO:0007669"/>
    <property type="project" value="InterPro"/>
</dbReference>
<keyword evidence="3" id="KW-0602">Photosynthesis</keyword>
<dbReference type="GO" id="GO:0016168">
    <property type="term" value="F:chlorophyll binding"/>
    <property type="evidence" value="ECO:0007669"/>
    <property type="project" value="UniProtKB-KW"/>
</dbReference>
<feature type="binding site" evidence="5">
    <location>
        <position position="172"/>
    </location>
    <ligand>
        <name>chlorophyll a</name>
        <dbReference type="ChEBI" id="CHEBI:58416"/>
        <label>1</label>
    </ligand>
</feature>
<evidence type="ECO:0000256" key="3">
    <source>
        <dbReference type="ARBA" id="ARBA00022531"/>
    </source>
</evidence>
<evidence type="ECO:0000256" key="1">
    <source>
        <dbReference type="ARBA" id="ARBA00004229"/>
    </source>
</evidence>
<dbReference type="Proteomes" id="UP000037460">
    <property type="component" value="Unassembled WGS sequence"/>
</dbReference>
<dbReference type="Pfam" id="PF00504">
    <property type="entry name" value="Chloroa_b-bind"/>
    <property type="match status" value="1"/>
</dbReference>
<evidence type="ECO:0000256" key="4">
    <source>
        <dbReference type="ARBA" id="ARBA00022640"/>
    </source>
</evidence>
<evidence type="ECO:0000313" key="7">
    <source>
        <dbReference type="Proteomes" id="UP000037460"/>
    </source>
</evidence>
<dbReference type="EMBL" id="JWZX01001024">
    <property type="protein sequence ID" value="KOO34982.1"/>
    <property type="molecule type" value="Genomic_DNA"/>
</dbReference>
<dbReference type="InterPro" id="IPR022796">
    <property type="entry name" value="Chloroa_b-bind"/>
</dbReference>
<gene>
    <name evidence="6" type="ORF">Ctob_011191</name>
</gene>
<feature type="binding site" evidence="5">
    <location>
        <position position="171"/>
    </location>
    <ligand>
        <name>chlorophyll a</name>
        <dbReference type="ChEBI" id="CHEBI:58416"/>
        <label>1</label>
    </ligand>
</feature>
<keyword evidence="4" id="KW-0934">Plastid</keyword>
<dbReference type="SUPFAM" id="SSF103511">
    <property type="entry name" value="Chlorophyll a-b binding protein"/>
    <property type="match status" value="1"/>
</dbReference>
<evidence type="ECO:0000313" key="6">
    <source>
        <dbReference type="EMBL" id="KOO34982.1"/>
    </source>
</evidence>
<evidence type="ECO:0000256" key="5">
    <source>
        <dbReference type="PIRSR" id="PIRSR601344-1"/>
    </source>
</evidence>
<dbReference type="OrthoDB" id="423598at2759"/>
<dbReference type="Gene3D" id="1.10.3460.10">
    <property type="entry name" value="Chlorophyll a/b binding protein domain"/>
    <property type="match status" value="1"/>
</dbReference>
<feature type="binding site" evidence="5">
    <location>
        <position position="177"/>
    </location>
    <ligand>
        <name>chlorophyll a</name>
        <dbReference type="ChEBI" id="CHEBI:58416"/>
        <label>1</label>
    </ligand>
</feature>
<keyword evidence="2" id="KW-0150">Chloroplast</keyword>
<proteinExistence type="predicted"/>
<comment type="caution">
    <text evidence="6">The sequence shown here is derived from an EMBL/GenBank/DDBJ whole genome shotgun (WGS) entry which is preliminary data.</text>
</comment>
<accession>A0A0M0K8T3</accession>
<sequence>MALIFAAAPMRAMRAPVSSVSMSATEYAKTLPGAGPFGFFDPLKLLEIDKDMTQGTVRYWREVELKHGRVSMLAALGFFVGEKFHPLFGGDIDVPSYVAFQATPLQEFWTSVILTIGVFEFFSIVSFEPGRGFEIRETFPTGEARIAGDFKFDPLGFKPKDAAGLKSMQEKEINNGRLAMIAIAGMVVQELVSGSKL</sequence>
<protein>
    <submittedName>
        <fullName evidence="6">Chloroplast light harvesting protein isoform 4</fullName>
    </submittedName>
</protein>
<evidence type="ECO:0000256" key="2">
    <source>
        <dbReference type="ARBA" id="ARBA00022528"/>
    </source>
</evidence>
<feature type="binding site" description="axial binding residue" evidence="5">
    <location>
        <position position="69"/>
    </location>
    <ligand>
        <name>chlorophyll b</name>
        <dbReference type="ChEBI" id="CHEBI:61721"/>
        <label>1</label>
    </ligand>
    <ligandPart>
        <name>Mg</name>
        <dbReference type="ChEBI" id="CHEBI:25107"/>
    </ligandPart>
</feature>
<feature type="binding site" description="axial binding residue" evidence="5">
    <location>
        <position position="128"/>
    </location>
    <ligand>
        <name>chlorophyll b</name>
        <dbReference type="ChEBI" id="CHEBI:61721"/>
        <label>1</label>
    </ligand>
    <ligandPart>
        <name>Mg</name>
        <dbReference type="ChEBI" id="CHEBI:25107"/>
    </ligandPart>
</feature>
<feature type="binding site" evidence="5">
    <location>
        <position position="175"/>
    </location>
    <ligand>
        <name>chlorophyll a</name>
        <dbReference type="ChEBI" id="CHEBI:58416"/>
        <label>1</label>
    </ligand>
</feature>
<name>A0A0M0K8T3_9EUKA</name>
<dbReference type="AlphaFoldDB" id="A0A0M0K8T3"/>
<dbReference type="InterPro" id="IPR001344">
    <property type="entry name" value="Chloro_AB-bd_pln"/>
</dbReference>
<keyword evidence="5" id="KW-0157">Chromophore</keyword>